<feature type="compositionally biased region" description="Basic and acidic residues" evidence="12">
    <location>
        <begin position="366"/>
        <end position="387"/>
    </location>
</feature>
<evidence type="ECO:0000256" key="3">
    <source>
        <dbReference type="ARBA" id="ARBA00022448"/>
    </source>
</evidence>
<dbReference type="FunFam" id="3.40.190.10:FF:000210">
    <property type="entry name" value="Glutamate receptor ionotropic, kainate 1"/>
    <property type="match status" value="1"/>
</dbReference>
<dbReference type="AlphaFoldDB" id="A0A6P6YES3"/>
<evidence type="ECO:0000256" key="4">
    <source>
        <dbReference type="ARBA" id="ARBA00022692"/>
    </source>
</evidence>
<evidence type="ECO:0000256" key="8">
    <source>
        <dbReference type="ARBA" id="ARBA00023170"/>
    </source>
</evidence>
<dbReference type="OMA" id="TILNWPF"/>
<dbReference type="Gene3D" id="3.40.190.10">
    <property type="entry name" value="Periplasmic binding protein-like II"/>
    <property type="match status" value="2"/>
</dbReference>
<keyword evidence="10" id="KW-1071">Ligand-gated ion channel</keyword>
<dbReference type="GO" id="GO:0015276">
    <property type="term" value="F:ligand-gated monoatomic ion channel activity"/>
    <property type="evidence" value="ECO:0007669"/>
    <property type="project" value="InterPro"/>
</dbReference>
<evidence type="ECO:0000259" key="16">
    <source>
        <dbReference type="SMART" id="SM00918"/>
    </source>
</evidence>
<feature type="domain" description="Ionotropic glutamate receptor L-glutamate and glycine-binding" evidence="16">
    <location>
        <begin position="74"/>
        <end position="133"/>
    </location>
</feature>
<dbReference type="CDD" id="cd13685">
    <property type="entry name" value="PBP2_iGluR_non_NMDA_like"/>
    <property type="match status" value="1"/>
</dbReference>
<keyword evidence="4 13" id="KW-0812">Transmembrane</keyword>
<dbReference type="Pfam" id="PF10613">
    <property type="entry name" value="Lig_chan-Glu_bd"/>
    <property type="match status" value="1"/>
</dbReference>
<dbReference type="InParanoid" id="A0A6P6YES3"/>
<keyword evidence="17" id="KW-1185">Reference proteome</keyword>
<comment type="subcellular location">
    <subcellularLocation>
        <location evidence="1">Membrane</location>
        <topology evidence="1">Multi-pass membrane protein</topology>
    </subcellularLocation>
</comment>
<feature type="transmembrane region" description="Helical" evidence="13">
    <location>
        <begin position="402"/>
        <end position="422"/>
    </location>
</feature>
<evidence type="ECO:0000256" key="5">
    <source>
        <dbReference type="ARBA" id="ARBA00022989"/>
    </source>
</evidence>
<evidence type="ECO:0000256" key="11">
    <source>
        <dbReference type="ARBA" id="ARBA00023303"/>
    </source>
</evidence>
<evidence type="ECO:0000256" key="7">
    <source>
        <dbReference type="ARBA" id="ARBA00023136"/>
    </source>
</evidence>
<organism evidence="17 18">
    <name type="scientific">Dermatophagoides pteronyssinus</name>
    <name type="common">European house dust mite</name>
    <dbReference type="NCBI Taxonomy" id="6956"/>
    <lineage>
        <taxon>Eukaryota</taxon>
        <taxon>Metazoa</taxon>
        <taxon>Ecdysozoa</taxon>
        <taxon>Arthropoda</taxon>
        <taxon>Chelicerata</taxon>
        <taxon>Arachnida</taxon>
        <taxon>Acari</taxon>
        <taxon>Acariformes</taxon>
        <taxon>Sarcoptiformes</taxon>
        <taxon>Astigmata</taxon>
        <taxon>Psoroptidia</taxon>
        <taxon>Analgoidea</taxon>
        <taxon>Pyroglyphidae</taxon>
        <taxon>Dermatophagoidinae</taxon>
        <taxon>Dermatophagoides</taxon>
    </lineage>
</organism>
<gene>
    <name evidence="18" type="primary">LOC113797540</name>
</gene>
<sequence>MMITRKSSSSSSKTMNSKQFGSVLSSISSSNKSIMNKLIIIILTIIIIIPLISSPFALIINAETLHGTTILNWPFVSQRSNGQFEGYCIDLLNELAPLMGITYTLSLVRDGQYGGWLSPTNGTVNGMIGEVSRGEADFAIGDITVLTNRARFVDFTQPFMEYGLAALIRRDILERYGHHIRTFKELSEQTDIRYGVKKHGANLPLFHDSPTVAKMYSYMDTHPSVFVDGESEGLKRVKQERYAFITESPFVEYIVERDCDLVAIDDRRRNFQFEYAIALPKNSPLKDRFNRALRQLRMDGKLSELKQRYWQNHNRNCPNDSNFDPNRPKSTTKIQFSDHTNRRKPNTDDDDDNSSGRLRHSGGRIQPHDRIDEDDVELIKPRSDRTRRPLKPTTFRNSDSTFISGNFPKILFTIIIILIIFVI</sequence>
<feature type="domain" description="Solute-binding protein family 3/N-terminal" evidence="14">
    <location>
        <begin position="64"/>
        <end position="313"/>
    </location>
</feature>
<evidence type="ECO:0000259" key="15">
    <source>
        <dbReference type="SMART" id="SM00079"/>
    </source>
</evidence>
<feature type="compositionally biased region" description="Polar residues" evidence="12">
    <location>
        <begin position="313"/>
        <end position="338"/>
    </location>
</feature>
<dbReference type="InterPro" id="IPR019594">
    <property type="entry name" value="Glu/Gly-bd"/>
</dbReference>
<keyword evidence="7 13" id="KW-0472">Membrane</keyword>
<dbReference type="SMART" id="SM00918">
    <property type="entry name" value="Lig_chan-Glu_bd"/>
    <property type="match status" value="1"/>
</dbReference>
<dbReference type="KEGG" id="dpte:113797540"/>
<dbReference type="SMART" id="SM00062">
    <property type="entry name" value="PBPb"/>
    <property type="match status" value="1"/>
</dbReference>
<keyword evidence="9" id="KW-0325">Glycoprotein</keyword>
<dbReference type="SMART" id="SM00079">
    <property type="entry name" value="PBPe"/>
    <property type="match status" value="1"/>
</dbReference>
<keyword evidence="3" id="KW-0813">Transport</keyword>
<evidence type="ECO:0000313" key="17">
    <source>
        <dbReference type="Proteomes" id="UP000515146"/>
    </source>
</evidence>
<reference evidence="18" key="1">
    <citation type="submission" date="2025-08" db="UniProtKB">
        <authorList>
            <consortium name="RefSeq"/>
        </authorList>
    </citation>
    <scope>IDENTIFICATION</scope>
    <source>
        <strain evidence="18">Airmid</strain>
    </source>
</reference>
<dbReference type="PANTHER" id="PTHR18966">
    <property type="entry name" value="IONOTROPIC GLUTAMATE RECEPTOR"/>
    <property type="match status" value="1"/>
</dbReference>
<feature type="region of interest" description="Disordered" evidence="12">
    <location>
        <begin position="313"/>
        <end position="396"/>
    </location>
</feature>
<dbReference type="InterPro" id="IPR015683">
    <property type="entry name" value="Ionotropic_Glu_rcpt"/>
</dbReference>
<dbReference type="InterPro" id="IPR001638">
    <property type="entry name" value="Solute-binding_3/MltF_N"/>
</dbReference>
<name>A0A6P6YES3_DERPT</name>
<keyword evidence="8" id="KW-0675">Receptor</keyword>
<evidence type="ECO:0000256" key="10">
    <source>
        <dbReference type="ARBA" id="ARBA00023286"/>
    </source>
</evidence>
<evidence type="ECO:0000259" key="14">
    <source>
        <dbReference type="SMART" id="SM00062"/>
    </source>
</evidence>
<dbReference type="RefSeq" id="XP_027203745.1">
    <property type="nucleotide sequence ID" value="XM_027347944.1"/>
</dbReference>
<feature type="domain" description="Ionotropic glutamate receptor C-terminal" evidence="15">
    <location>
        <begin position="64"/>
        <end position="312"/>
    </location>
</feature>
<feature type="transmembrane region" description="Helical" evidence="13">
    <location>
        <begin position="38"/>
        <end position="60"/>
    </location>
</feature>
<evidence type="ECO:0000256" key="13">
    <source>
        <dbReference type="SAM" id="Phobius"/>
    </source>
</evidence>
<accession>A0A6P6YES3</accession>
<keyword evidence="6" id="KW-0406">Ion transport</keyword>
<dbReference type="InterPro" id="IPR001320">
    <property type="entry name" value="Iontro_rcpt_C"/>
</dbReference>
<dbReference type="SUPFAM" id="SSF53850">
    <property type="entry name" value="Periplasmic binding protein-like II"/>
    <property type="match status" value="1"/>
</dbReference>
<proteinExistence type="inferred from homology"/>
<evidence type="ECO:0000256" key="6">
    <source>
        <dbReference type="ARBA" id="ARBA00023065"/>
    </source>
</evidence>
<evidence type="ECO:0000313" key="18">
    <source>
        <dbReference type="RefSeq" id="XP_027203745.1"/>
    </source>
</evidence>
<evidence type="ECO:0000256" key="9">
    <source>
        <dbReference type="ARBA" id="ARBA00023180"/>
    </source>
</evidence>
<dbReference type="OrthoDB" id="5984008at2759"/>
<evidence type="ECO:0000256" key="12">
    <source>
        <dbReference type="SAM" id="MobiDB-lite"/>
    </source>
</evidence>
<dbReference type="GO" id="GO:0016020">
    <property type="term" value="C:membrane"/>
    <property type="evidence" value="ECO:0007669"/>
    <property type="project" value="UniProtKB-SubCell"/>
</dbReference>
<keyword evidence="11" id="KW-0407">Ion channel</keyword>
<evidence type="ECO:0000256" key="2">
    <source>
        <dbReference type="ARBA" id="ARBA00008685"/>
    </source>
</evidence>
<keyword evidence="5 13" id="KW-1133">Transmembrane helix</keyword>
<dbReference type="Proteomes" id="UP000515146">
    <property type="component" value="Unplaced"/>
</dbReference>
<evidence type="ECO:0000256" key="1">
    <source>
        <dbReference type="ARBA" id="ARBA00004141"/>
    </source>
</evidence>
<comment type="similarity">
    <text evidence="2">Belongs to the glutamate-gated ion channel (TC 1.A.10.1) family.</text>
</comment>
<protein>
    <submittedName>
        <fullName evidence="18">Glutamate receptor ionotropic, kainate 2-like</fullName>
    </submittedName>
</protein>